<gene>
    <name evidence="3" type="ORF">CEV31_2384</name>
</gene>
<dbReference type="SUPFAM" id="SSF55008">
    <property type="entry name" value="HMA, heavy metal-associated domain"/>
    <property type="match status" value="1"/>
</dbReference>
<evidence type="ECO:0000259" key="2">
    <source>
        <dbReference type="PROSITE" id="PS50846"/>
    </source>
</evidence>
<dbReference type="GO" id="GO:0046872">
    <property type="term" value="F:metal ion binding"/>
    <property type="evidence" value="ECO:0007669"/>
    <property type="project" value="UniProtKB-KW"/>
</dbReference>
<dbReference type="AlphaFoldDB" id="A0A256FVZ7"/>
<organism evidence="3 4">
    <name type="scientific">Brucella thiophenivorans</name>
    <dbReference type="NCBI Taxonomy" id="571255"/>
    <lineage>
        <taxon>Bacteria</taxon>
        <taxon>Pseudomonadati</taxon>
        <taxon>Pseudomonadota</taxon>
        <taxon>Alphaproteobacteria</taxon>
        <taxon>Hyphomicrobiales</taxon>
        <taxon>Brucellaceae</taxon>
        <taxon>Brucella/Ochrobactrum group</taxon>
        <taxon>Brucella</taxon>
    </lineage>
</organism>
<dbReference type="CDD" id="cd00371">
    <property type="entry name" value="HMA"/>
    <property type="match status" value="1"/>
</dbReference>
<dbReference type="RefSeq" id="WP_094507111.1">
    <property type="nucleotide sequence ID" value="NZ_JBHEEK010000002.1"/>
</dbReference>
<proteinExistence type="predicted"/>
<evidence type="ECO:0000256" key="1">
    <source>
        <dbReference type="ARBA" id="ARBA00022723"/>
    </source>
</evidence>
<evidence type="ECO:0000313" key="4">
    <source>
        <dbReference type="Proteomes" id="UP000215590"/>
    </source>
</evidence>
<dbReference type="PROSITE" id="PS01047">
    <property type="entry name" value="HMA_1"/>
    <property type="match status" value="1"/>
</dbReference>
<keyword evidence="1" id="KW-0479">Metal-binding</keyword>
<reference evidence="3 4" key="1">
    <citation type="submission" date="2017-07" db="EMBL/GenBank/DDBJ databases">
        <title>Phylogenetic study on the rhizospheric bacterium Ochrobactrum sp. A44.</title>
        <authorList>
            <person name="Krzyzanowska D.M."/>
            <person name="Ossowicki A."/>
            <person name="Rajewska M."/>
            <person name="Maciag T."/>
            <person name="Kaczynski Z."/>
            <person name="Czerwicka M."/>
            <person name="Jafra S."/>
        </authorList>
    </citation>
    <scope>NUCLEOTIDE SEQUENCE [LARGE SCALE GENOMIC DNA]</scope>
    <source>
        <strain evidence="3 4">DSM 7216</strain>
    </source>
</reference>
<feature type="domain" description="HMA" evidence="2">
    <location>
        <begin position="1"/>
        <end position="63"/>
    </location>
</feature>
<dbReference type="Proteomes" id="UP000215590">
    <property type="component" value="Unassembled WGS sequence"/>
</dbReference>
<protein>
    <submittedName>
        <fullName evidence="3">Heavy-metal-associated domain protein</fullName>
    </submittedName>
</protein>
<dbReference type="PROSITE" id="PS50846">
    <property type="entry name" value="HMA_2"/>
    <property type="match status" value="1"/>
</dbReference>
<dbReference type="Gene3D" id="3.30.70.100">
    <property type="match status" value="1"/>
</dbReference>
<comment type="caution">
    <text evidence="3">The sequence shown here is derived from an EMBL/GenBank/DDBJ whole genome shotgun (WGS) entry which is preliminary data.</text>
</comment>
<dbReference type="InterPro" id="IPR036163">
    <property type="entry name" value="HMA_dom_sf"/>
</dbReference>
<dbReference type="OrthoDB" id="9801832at2"/>
<accession>A0A256FVZ7</accession>
<dbReference type="InterPro" id="IPR006121">
    <property type="entry name" value="HMA_dom"/>
</dbReference>
<dbReference type="Pfam" id="PF00403">
    <property type="entry name" value="HMA"/>
    <property type="match status" value="1"/>
</dbReference>
<name>A0A256FVZ7_9HYPH</name>
<dbReference type="EMBL" id="NNRJ01000019">
    <property type="protein sequence ID" value="OYR19042.1"/>
    <property type="molecule type" value="Genomic_DNA"/>
</dbReference>
<dbReference type="InterPro" id="IPR017969">
    <property type="entry name" value="Heavy-metal-associated_CS"/>
</dbReference>
<sequence>MVVFSVPKMNCGGCAKSVTSALHQIDKTASVTIDLDKKEVAFDSVASQQDALNALAAAGYSATITR</sequence>
<evidence type="ECO:0000313" key="3">
    <source>
        <dbReference type="EMBL" id="OYR19042.1"/>
    </source>
</evidence>
<keyword evidence="4" id="KW-1185">Reference proteome</keyword>